<dbReference type="OrthoDB" id="240216at2759"/>
<dbReference type="Gene3D" id="3.30.559.70">
    <property type="entry name" value="Choline/Carnitine o-acyltransferase, domain 2"/>
    <property type="match status" value="1"/>
</dbReference>
<dbReference type="WBParaSite" id="ECPE_0000500801-mRNA-1">
    <property type="protein sequence ID" value="ECPE_0000500801-mRNA-1"/>
    <property type="gene ID" value="ECPE_0000500801"/>
</dbReference>
<evidence type="ECO:0000256" key="2">
    <source>
        <dbReference type="ARBA" id="ARBA00022679"/>
    </source>
</evidence>
<name>A0A183ADG1_9TREM</name>
<keyword evidence="2 5" id="KW-0808">Transferase</keyword>
<dbReference type="InterPro" id="IPR000542">
    <property type="entry name" value="Carn_acyl_trans"/>
</dbReference>
<evidence type="ECO:0000313" key="8">
    <source>
        <dbReference type="Proteomes" id="UP000272942"/>
    </source>
</evidence>
<evidence type="ECO:0000256" key="1">
    <source>
        <dbReference type="ARBA" id="ARBA00005232"/>
    </source>
</evidence>
<evidence type="ECO:0000259" key="6">
    <source>
        <dbReference type="Pfam" id="PF00755"/>
    </source>
</evidence>
<evidence type="ECO:0000256" key="4">
    <source>
        <dbReference type="PIRSR" id="PIRSR600542-1"/>
    </source>
</evidence>
<evidence type="ECO:0000313" key="9">
    <source>
        <dbReference type="WBParaSite" id="ECPE_0000500801-mRNA-1"/>
    </source>
</evidence>
<keyword evidence="8" id="KW-1185">Reference proteome</keyword>
<dbReference type="EMBL" id="UZAN01041837">
    <property type="protein sequence ID" value="VDP74247.1"/>
    <property type="molecule type" value="Genomic_DNA"/>
</dbReference>
<reference evidence="7 8" key="2">
    <citation type="submission" date="2018-11" db="EMBL/GenBank/DDBJ databases">
        <authorList>
            <consortium name="Pathogen Informatics"/>
        </authorList>
    </citation>
    <scope>NUCLEOTIDE SEQUENCE [LARGE SCALE GENOMIC DNA]</scope>
    <source>
        <strain evidence="7 8">Egypt</strain>
    </source>
</reference>
<feature type="domain" description="Choline/carnitine acyltransferase" evidence="6">
    <location>
        <begin position="412"/>
        <end position="538"/>
    </location>
</feature>
<evidence type="ECO:0000256" key="5">
    <source>
        <dbReference type="RuleBase" id="RU003801"/>
    </source>
</evidence>
<dbReference type="GO" id="GO:0016746">
    <property type="term" value="F:acyltransferase activity"/>
    <property type="evidence" value="ECO:0007669"/>
    <property type="project" value="UniProtKB-KW"/>
</dbReference>
<dbReference type="InterPro" id="IPR042231">
    <property type="entry name" value="Cho/carn_acyl_trans_2"/>
</dbReference>
<dbReference type="Proteomes" id="UP000272942">
    <property type="component" value="Unassembled WGS sequence"/>
</dbReference>
<protein>
    <submittedName>
        <fullName evidence="9">Carn_acyltransf domain-containing protein</fullName>
    </submittedName>
</protein>
<dbReference type="AlphaFoldDB" id="A0A183ADG1"/>
<dbReference type="InterPro" id="IPR023213">
    <property type="entry name" value="CAT-like_dom_sf"/>
</dbReference>
<dbReference type="Pfam" id="PF00755">
    <property type="entry name" value="Carn_acyltransf"/>
    <property type="match status" value="2"/>
</dbReference>
<evidence type="ECO:0000313" key="7">
    <source>
        <dbReference type="EMBL" id="VDP74247.1"/>
    </source>
</evidence>
<dbReference type="PROSITE" id="PS00440">
    <property type="entry name" value="ACYLTRANSF_C_2"/>
    <property type="match status" value="1"/>
</dbReference>
<gene>
    <name evidence="7" type="ORF">ECPE_LOCUS4996</name>
</gene>
<dbReference type="PANTHER" id="PTHR22589">
    <property type="entry name" value="CARNITINE O-ACYLTRANSFERASE"/>
    <property type="match status" value="1"/>
</dbReference>
<evidence type="ECO:0000256" key="3">
    <source>
        <dbReference type="ARBA" id="ARBA00023315"/>
    </source>
</evidence>
<accession>A0A183ADG1</accession>
<dbReference type="Gene3D" id="3.30.559.10">
    <property type="entry name" value="Chloramphenicol acetyltransferase-like domain"/>
    <property type="match status" value="2"/>
</dbReference>
<reference evidence="9" key="1">
    <citation type="submission" date="2016-06" db="UniProtKB">
        <authorList>
            <consortium name="WormBaseParasite"/>
        </authorList>
    </citation>
    <scope>IDENTIFICATION</scope>
</reference>
<dbReference type="InterPro" id="IPR039551">
    <property type="entry name" value="Cho/carn_acyl_trans"/>
</dbReference>
<keyword evidence="3 5" id="KW-0012">Acyltransferase</keyword>
<sequence>MSSGRLRVLCTYLQLKSQHALHKNLRFAPLSSFSITNSPHPKGEHYGTPTLQKSLEKYLQYVKPLIADEFIRSPEGSELQNLLVERAKMEENWLFDWWLASYLNFREPVVVHSSPGVRMQTMNFRSDQEWLTQAAAVIQGVLNFKAKLESGALETEFTSNGSAMCMSQYYAALGNCRISGIPNDRILSRQGGPKSTVEVCNISVLYRNRLFNLVFSDNVSRNPLPLGTIYRQLENIVQTVQHLPPTPPIGLLTSLPRDDWAKAHAELRQSFRNADNFSSLERSLFVLCLDDTANLPPAEKSTNNMWDLPARDTVSALHMLHGNLISSGNRWFDKTVEFIVSRDGAVGLNFEHTPADAGVHMALIEEVYAAMEQILVPESRMPTFANPQECEWELSSSIQDEIERAGHLLKDTPRQRAQLLHEAVRKHQDYTRELTDGKAFDRHLLGLRLLANSLRSSRPELYERAQILFTDFTYLTANHYRLSTSQTRSKADLAAVFGPVVPNGYGVCYNIHPDFIQLTATAFRTSSETREPRELLEHLFTALNDMMTLVTQNA</sequence>
<dbReference type="SUPFAM" id="SSF52777">
    <property type="entry name" value="CoA-dependent acyltransferases"/>
    <property type="match status" value="2"/>
</dbReference>
<comment type="similarity">
    <text evidence="1 5">Belongs to the carnitine/choline acetyltransferase family.</text>
</comment>
<feature type="domain" description="Choline/carnitine acyltransferase" evidence="6">
    <location>
        <begin position="49"/>
        <end position="407"/>
    </location>
</feature>
<feature type="active site" description="Proton acceptor" evidence="4">
    <location>
        <position position="352"/>
    </location>
</feature>
<dbReference type="PANTHER" id="PTHR22589:SF103">
    <property type="entry name" value="CARNITINE O-ACETYL-TRANSFERASE, ISOFORM A-RELATED"/>
    <property type="match status" value="1"/>
</dbReference>
<proteinExistence type="inferred from homology"/>
<organism evidence="9">
    <name type="scientific">Echinostoma caproni</name>
    <dbReference type="NCBI Taxonomy" id="27848"/>
    <lineage>
        <taxon>Eukaryota</taxon>
        <taxon>Metazoa</taxon>
        <taxon>Spiralia</taxon>
        <taxon>Lophotrochozoa</taxon>
        <taxon>Platyhelminthes</taxon>
        <taxon>Trematoda</taxon>
        <taxon>Digenea</taxon>
        <taxon>Plagiorchiida</taxon>
        <taxon>Echinostomata</taxon>
        <taxon>Echinostomatoidea</taxon>
        <taxon>Echinostomatidae</taxon>
        <taxon>Echinostoma</taxon>
    </lineage>
</organism>